<evidence type="ECO:0000256" key="1">
    <source>
        <dbReference type="ARBA" id="ARBA00022559"/>
    </source>
</evidence>
<dbReference type="InterPro" id="IPR036249">
    <property type="entry name" value="Thioredoxin-like_sf"/>
</dbReference>
<dbReference type="PANTHER" id="PTHR43110">
    <property type="entry name" value="THIOL PEROXIDASE"/>
    <property type="match status" value="1"/>
</dbReference>
<accession>A0A1H2YZV4</accession>
<evidence type="ECO:0000256" key="3">
    <source>
        <dbReference type="ARBA" id="ARBA00023002"/>
    </source>
</evidence>
<dbReference type="SUPFAM" id="SSF52833">
    <property type="entry name" value="Thioredoxin-like"/>
    <property type="match status" value="1"/>
</dbReference>
<evidence type="ECO:0000256" key="4">
    <source>
        <dbReference type="ARBA" id="ARBA00023157"/>
    </source>
</evidence>
<keyword evidence="2 6" id="KW-0049">Antioxidant</keyword>
<reference evidence="8 9" key="1">
    <citation type="submission" date="2016-10" db="EMBL/GenBank/DDBJ databases">
        <authorList>
            <person name="Varghese N."/>
            <person name="Submissions S."/>
        </authorList>
    </citation>
    <scope>NUCLEOTIDE SEQUENCE [LARGE SCALE GENOMIC DNA]</scope>
    <source>
        <strain evidence="8 9">DSM 11449</strain>
    </source>
</reference>
<dbReference type="Proteomes" id="UP000182771">
    <property type="component" value="Unassembled WGS sequence"/>
</dbReference>
<gene>
    <name evidence="6" type="primary">tpx</name>
    <name evidence="8" type="ORF">SAMN05444420_10867</name>
</gene>
<evidence type="ECO:0000313" key="8">
    <source>
        <dbReference type="EMBL" id="SDX10174.1"/>
    </source>
</evidence>
<protein>
    <recommendedName>
        <fullName evidence="6">Thiol peroxidase</fullName>
        <shortName evidence="6">Tpx</shortName>
        <ecNumber evidence="6">1.11.1.24</ecNumber>
    </recommendedName>
    <alternativeName>
        <fullName evidence="6">Peroxiredoxin tpx</fullName>
        <shortName evidence="6">Prx</shortName>
    </alternativeName>
    <alternativeName>
        <fullName evidence="6">Thioredoxin peroxidase</fullName>
    </alternativeName>
    <alternativeName>
        <fullName evidence="6">Thioredoxin-dependent peroxiredoxin</fullName>
    </alternativeName>
</protein>
<dbReference type="InterPro" id="IPR050455">
    <property type="entry name" value="Tpx_Peroxidase_subfamily"/>
</dbReference>
<dbReference type="CDD" id="cd03014">
    <property type="entry name" value="PRX_Atyp2cys"/>
    <property type="match status" value="1"/>
</dbReference>
<comment type="function">
    <text evidence="6">Thiol-specific peroxidase that catalyzes the reduction of hydrogen peroxide and organic hydroperoxides to water and alcohols, respectively. Plays a role in cell protection against oxidative stress by detoxifying peroxides.</text>
</comment>
<dbReference type="AlphaFoldDB" id="A0A1H2YZV4"/>
<keyword evidence="4 6" id="KW-1015">Disulfide bond</keyword>
<dbReference type="OrthoDB" id="9781543at2"/>
<dbReference type="InterPro" id="IPR018219">
    <property type="entry name" value="Tpx_CS"/>
</dbReference>
<dbReference type="InterPro" id="IPR013740">
    <property type="entry name" value="Redoxin"/>
</dbReference>
<evidence type="ECO:0000256" key="6">
    <source>
        <dbReference type="HAMAP-Rule" id="MF_00269"/>
    </source>
</evidence>
<evidence type="ECO:0000259" key="7">
    <source>
        <dbReference type="PROSITE" id="PS51352"/>
    </source>
</evidence>
<feature type="disulfide bond" description="Redox-active" evidence="6">
    <location>
        <begin position="60"/>
        <end position="94"/>
    </location>
</feature>
<dbReference type="EC" id="1.11.1.24" evidence="6"/>
<dbReference type="EMBL" id="FNND01000008">
    <property type="protein sequence ID" value="SDX10174.1"/>
    <property type="molecule type" value="Genomic_DNA"/>
</dbReference>
<keyword evidence="5 6" id="KW-0676">Redox-active center</keyword>
<comment type="caution">
    <text evidence="8">The sequence shown here is derived from an EMBL/GenBank/DDBJ whole genome shotgun (WGS) entry which is preliminary data.</text>
</comment>
<feature type="active site" description="Cysteine sulfenic acid (-SOH) intermediate" evidence="6">
    <location>
        <position position="60"/>
    </location>
</feature>
<dbReference type="Gene3D" id="3.40.30.10">
    <property type="entry name" value="Glutaredoxin"/>
    <property type="match status" value="1"/>
</dbReference>
<sequence length="165" mass="18009">MANITFHNEPASTAGELPKVGTIAANFVAVGSDLKEKSLSDYKGQRVVLNIFPSVDTGVCAASVRRFNKEAANLPNTKVLCISKDLPFAMARFCGAEGLNNVVVLSDFRGDFSKKYPLELVDTPLKGLLSRAVIVLDEEERVIYTEQVEEITNEPDYEAALKALK</sequence>
<comment type="miscellaneous">
    <text evidence="6">The active site is a conserved redox-active cysteine residue, the peroxidatic cysteine (C(P)), which makes the nucleophilic attack on the peroxide substrate. The peroxide oxidizes the C(P)-SH to cysteine sulfenic acid (C(P)-SOH), which then reacts with another cysteine residue, the resolving cysteine (C(R)), to form a disulfide bridge. The disulfide is subsequently reduced by an appropriate electron donor to complete the catalytic cycle. In this atypical 2-Cys peroxiredoxin, C(R) is present in the same subunit to form an intramolecular disulfide. The disulfide is subsequently reduced by thioredoxin.</text>
</comment>
<evidence type="ECO:0000256" key="5">
    <source>
        <dbReference type="ARBA" id="ARBA00023284"/>
    </source>
</evidence>
<feature type="domain" description="Thioredoxin" evidence="7">
    <location>
        <begin position="18"/>
        <end position="165"/>
    </location>
</feature>
<keyword evidence="3 6" id="KW-0560">Oxidoreductase</keyword>
<dbReference type="PANTHER" id="PTHR43110:SF1">
    <property type="entry name" value="THIOL PEROXIDASE"/>
    <property type="match status" value="1"/>
</dbReference>
<keyword evidence="1 6" id="KW-0575">Peroxidase</keyword>
<comment type="catalytic activity">
    <reaction evidence="6">
        <text>a hydroperoxide + [thioredoxin]-dithiol = an alcohol + [thioredoxin]-disulfide + H2O</text>
        <dbReference type="Rhea" id="RHEA:62620"/>
        <dbReference type="Rhea" id="RHEA-COMP:10698"/>
        <dbReference type="Rhea" id="RHEA-COMP:10700"/>
        <dbReference type="ChEBI" id="CHEBI:15377"/>
        <dbReference type="ChEBI" id="CHEBI:29950"/>
        <dbReference type="ChEBI" id="CHEBI:30879"/>
        <dbReference type="ChEBI" id="CHEBI:35924"/>
        <dbReference type="ChEBI" id="CHEBI:50058"/>
        <dbReference type="EC" id="1.11.1.24"/>
    </reaction>
</comment>
<dbReference type="PROSITE" id="PS01265">
    <property type="entry name" value="TPX"/>
    <property type="match status" value="1"/>
</dbReference>
<dbReference type="GeneID" id="85016007"/>
<evidence type="ECO:0000256" key="2">
    <source>
        <dbReference type="ARBA" id="ARBA00022862"/>
    </source>
</evidence>
<dbReference type="NCBIfam" id="NF001808">
    <property type="entry name" value="PRK00522.1"/>
    <property type="match status" value="1"/>
</dbReference>
<keyword evidence="9" id="KW-1185">Reference proteome</keyword>
<evidence type="ECO:0000313" key="9">
    <source>
        <dbReference type="Proteomes" id="UP000182771"/>
    </source>
</evidence>
<dbReference type="GO" id="GO:0008379">
    <property type="term" value="F:thioredoxin peroxidase activity"/>
    <property type="evidence" value="ECO:0007669"/>
    <property type="project" value="UniProtKB-UniRule"/>
</dbReference>
<name>A0A1H2YZV4_9FLAO</name>
<proteinExistence type="inferred from homology"/>
<dbReference type="HAMAP" id="MF_00269">
    <property type="entry name" value="Tpx"/>
    <property type="match status" value="1"/>
</dbReference>
<comment type="subunit">
    <text evidence="6">Homodimer.</text>
</comment>
<dbReference type="PROSITE" id="PS51352">
    <property type="entry name" value="THIOREDOXIN_2"/>
    <property type="match status" value="1"/>
</dbReference>
<dbReference type="Pfam" id="PF08534">
    <property type="entry name" value="Redoxin"/>
    <property type="match status" value="1"/>
</dbReference>
<dbReference type="InterPro" id="IPR013766">
    <property type="entry name" value="Thioredoxin_domain"/>
</dbReference>
<dbReference type="InterPro" id="IPR002065">
    <property type="entry name" value="TPX"/>
</dbReference>
<organism evidence="8 9">
    <name type="scientific">Capnocytophaga granulosa</name>
    <dbReference type="NCBI Taxonomy" id="45242"/>
    <lineage>
        <taxon>Bacteria</taxon>
        <taxon>Pseudomonadati</taxon>
        <taxon>Bacteroidota</taxon>
        <taxon>Flavobacteriia</taxon>
        <taxon>Flavobacteriales</taxon>
        <taxon>Flavobacteriaceae</taxon>
        <taxon>Capnocytophaga</taxon>
    </lineage>
</organism>
<comment type="similarity">
    <text evidence="6">Belongs to the peroxiredoxin family. Tpx subfamily.</text>
</comment>
<dbReference type="RefSeq" id="WP_016421144.1">
    <property type="nucleotide sequence ID" value="NZ_CAJPRD010000018.1"/>
</dbReference>